<dbReference type="AlphaFoldDB" id="A0AAV5AHT8"/>
<evidence type="ECO:0000313" key="13">
    <source>
        <dbReference type="Proteomes" id="UP001050691"/>
    </source>
</evidence>
<evidence type="ECO:0000256" key="6">
    <source>
        <dbReference type="ARBA" id="ARBA00023136"/>
    </source>
</evidence>
<evidence type="ECO:0000259" key="11">
    <source>
        <dbReference type="PROSITE" id="PS51762"/>
    </source>
</evidence>
<accession>A0AAV5AHT8</accession>
<evidence type="ECO:0000256" key="4">
    <source>
        <dbReference type="ARBA" id="ARBA00022968"/>
    </source>
</evidence>
<dbReference type="CDD" id="cd02180">
    <property type="entry name" value="GH16_fungal_KRE6_glucanase"/>
    <property type="match status" value="1"/>
</dbReference>
<dbReference type="EMBL" id="BPWL01000008">
    <property type="protein sequence ID" value="GJJ13312.1"/>
    <property type="molecule type" value="Genomic_DNA"/>
</dbReference>
<dbReference type="InterPro" id="IPR000757">
    <property type="entry name" value="Beta-glucanase-like"/>
</dbReference>
<evidence type="ECO:0000256" key="5">
    <source>
        <dbReference type="ARBA" id="ARBA00022989"/>
    </source>
</evidence>
<dbReference type="InterPro" id="IPR013320">
    <property type="entry name" value="ConA-like_dom_sf"/>
</dbReference>
<dbReference type="Proteomes" id="UP001050691">
    <property type="component" value="Unassembled WGS sequence"/>
</dbReference>
<dbReference type="FunFam" id="2.60.120.200:FF:000135">
    <property type="entry name" value="Related to KRE6-glucan synthase subunit"/>
    <property type="match status" value="1"/>
</dbReference>
<keyword evidence="6 10" id="KW-0472">Membrane</keyword>
<feature type="compositionally biased region" description="Polar residues" evidence="9">
    <location>
        <begin position="17"/>
        <end position="30"/>
    </location>
</feature>
<dbReference type="SUPFAM" id="SSF49899">
    <property type="entry name" value="Concanavalin A-like lectins/glucanases"/>
    <property type="match status" value="1"/>
</dbReference>
<comment type="caution">
    <text evidence="12">The sequence shown here is derived from an EMBL/GenBank/DDBJ whole genome shotgun (WGS) entry which is preliminary data.</text>
</comment>
<evidence type="ECO:0000256" key="10">
    <source>
        <dbReference type="SAM" id="Phobius"/>
    </source>
</evidence>
<dbReference type="InterPro" id="IPR005629">
    <property type="entry name" value="Skn1/Kre6/Sbg1"/>
</dbReference>
<dbReference type="GO" id="GO:0031505">
    <property type="term" value="P:fungal-type cell wall organization"/>
    <property type="evidence" value="ECO:0007669"/>
    <property type="project" value="TreeGrafter"/>
</dbReference>
<dbReference type="Gene3D" id="2.60.120.200">
    <property type="match status" value="2"/>
</dbReference>
<comment type="subcellular location">
    <subcellularLocation>
        <location evidence="1">Membrane</location>
        <topology evidence="1">Single-pass type II membrane protein</topology>
    </subcellularLocation>
</comment>
<evidence type="ECO:0000256" key="3">
    <source>
        <dbReference type="ARBA" id="ARBA00022692"/>
    </source>
</evidence>
<evidence type="ECO:0000256" key="8">
    <source>
        <dbReference type="ARBA" id="ARBA00023316"/>
    </source>
</evidence>
<dbReference type="GO" id="GO:0005789">
    <property type="term" value="C:endoplasmic reticulum membrane"/>
    <property type="evidence" value="ECO:0007669"/>
    <property type="project" value="TreeGrafter"/>
</dbReference>
<feature type="region of interest" description="Disordered" evidence="9">
    <location>
        <begin position="1"/>
        <end position="114"/>
    </location>
</feature>
<feature type="transmembrane region" description="Helical" evidence="10">
    <location>
        <begin position="167"/>
        <end position="193"/>
    </location>
</feature>
<gene>
    <name evidence="12" type="ORF">Clacol_007564</name>
</gene>
<reference evidence="12" key="1">
    <citation type="submission" date="2021-10" db="EMBL/GenBank/DDBJ databases">
        <title>De novo Genome Assembly of Clathrus columnatus (Basidiomycota, Fungi) Using Illumina and Nanopore Sequence Data.</title>
        <authorList>
            <person name="Ogiso-Tanaka E."/>
            <person name="Itagaki H."/>
            <person name="Hosoya T."/>
            <person name="Hosaka K."/>
        </authorList>
    </citation>
    <scope>NUCLEOTIDE SEQUENCE</scope>
    <source>
        <strain evidence="12">MO-923</strain>
    </source>
</reference>
<dbReference type="GO" id="GO:0006078">
    <property type="term" value="P:(1-&gt;6)-beta-D-glucan biosynthetic process"/>
    <property type="evidence" value="ECO:0007669"/>
    <property type="project" value="TreeGrafter"/>
</dbReference>
<keyword evidence="7" id="KW-0325">Glycoprotein</keyword>
<sequence length="657" mass="71425">MLPSSATRAKELGTYATVPQTHDSSSSRQPSPLPTASPTPFPLGGYSTPDSDSIISMPHHPSESGHHSPALSSSASELGLLTPHSSMRQRPPIPYESFSRSPSHRHSRLSAAGLSDASTIGIPNELPKGTKLYGWSERDIENDDALHDIDSTVDLYPKRTFLSARGWANVGTLLILIVGLLTLFTAYPIILFFTSPQHPFQGFNLGGINGSGQVPLLAALRGPIDPDTPLNVRTKKGLFDGKEYQLVFSDEFNQDGRTFFPGDDPYWEAVDLHYWPTGDLEWYSPEAIITKDGQLQITISEVLNHDLNWQSGMLQSWNKFCFTTGILEASISLPGDGVTPGFWPGFWSMGNLGRPGYGATTDGTWPYSYDTCDTGTLPNQTNPDGTPLAATNTGTSSQTNFELSFLPGQRLSACTCPGTNIPDDHPGPNVGVGRAAPEIDVIEAQIDTVNREGQASQSFQIAPFNAKYQFNNDSAAFNIQNPNISFINNFKGSITQQAVSIVTELGTGPYGGNAYQTYGYEWFSNSDDRAQGYLAWYVGDAVTWSMNSLAVGPDPTVDISQRLIPEEPLSIVLNLGISPGFQHGDFQNLKFPSTMFVDYVRVYQLPGITDGTTCDPKAYPTADYIQAHINAYSNPNLTTWEQAGYTKPGNSLLGQCT</sequence>
<evidence type="ECO:0000313" key="12">
    <source>
        <dbReference type="EMBL" id="GJJ13312.1"/>
    </source>
</evidence>
<dbReference type="Pfam" id="PF03935">
    <property type="entry name" value="SKN1_KRE6_Sbg1"/>
    <property type="match status" value="1"/>
</dbReference>
<name>A0AAV5AHT8_9AGAM</name>
<dbReference type="GO" id="GO:0015926">
    <property type="term" value="F:glucosidase activity"/>
    <property type="evidence" value="ECO:0007669"/>
    <property type="project" value="TreeGrafter"/>
</dbReference>
<feature type="domain" description="GH16" evidence="11">
    <location>
        <begin position="237"/>
        <end position="608"/>
    </location>
</feature>
<keyword evidence="4" id="KW-0735">Signal-anchor</keyword>
<dbReference type="GO" id="GO:0005886">
    <property type="term" value="C:plasma membrane"/>
    <property type="evidence" value="ECO:0007669"/>
    <property type="project" value="TreeGrafter"/>
</dbReference>
<evidence type="ECO:0000256" key="1">
    <source>
        <dbReference type="ARBA" id="ARBA00004606"/>
    </source>
</evidence>
<keyword evidence="5 10" id="KW-1133">Transmembrane helix</keyword>
<evidence type="ECO:0000256" key="2">
    <source>
        <dbReference type="ARBA" id="ARBA00010962"/>
    </source>
</evidence>
<keyword evidence="13" id="KW-1185">Reference proteome</keyword>
<protein>
    <recommendedName>
        <fullName evidence="11">GH16 domain-containing protein</fullName>
    </recommendedName>
</protein>
<organism evidence="12 13">
    <name type="scientific">Clathrus columnatus</name>
    <dbReference type="NCBI Taxonomy" id="1419009"/>
    <lineage>
        <taxon>Eukaryota</taxon>
        <taxon>Fungi</taxon>
        <taxon>Dikarya</taxon>
        <taxon>Basidiomycota</taxon>
        <taxon>Agaricomycotina</taxon>
        <taxon>Agaricomycetes</taxon>
        <taxon>Phallomycetidae</taxon>
        <taxon>Phallales</taxon>
        <taxon>Clathraceae</taxon>
        <taxon>Clathrus</taxon>
    </lineage>
</organism>
<feature type="compositionally biased region" description="Pro residues" evidence="9">
    <location>
        <begin position="31"/>
        <end position="41"/>
    </location>
</feature>
<evidence type="ECO:0000256" key="9">
    <source>
        <dbReference type="SAM" id="MobiDB-lite"/>
    </source>
</evidence>
<proteinExistence type="inferred from homology"/>
<dbReference type="PANTHER" id="PTHR31361:SF15">
    <property type="entry name" value="GH16 DOMAIN-CONTAINING PROTEIN"/>
    <property type="match status" value="1"/>
</dbReference>
<dbReference type="PROSITE" id="PS51762">
    <property type="entry name" value="GH16_2"/>
    <property type="match status" value="1"/>
</dbReference>
<keyword evidence="8" id="KW-0961">Cell wall biogenesis/degradation</keyword>
<dbReference type="PANTHER" id="PTHR31361">
    <property type="entry name" value="BETA-GLUCAN SYNTHESIS-ASSOCIATED PROTEIN KRE6-RELATED"/>
    <property type="match status" value="1"/>
</dbReference>
<feature type="compositionally biased region" description="Low complexity" evidence="9">
    <location>
        <begin position="67"/>
        <end position="81"/>
    </location>
</feature>
<comment type="similarity">
    <text evidence="2">Belongs to the SKN1/KRE6 family.</text>
</comment>
<keyword evidence="3 10" id="KW-0812">Transmembrane</keyword>
<evidence type="ECO:0000256" key="7">
    <source>
        <dbReference type="ARBA" id="ARBA00023180"/>
    </source>
</evidence>